<dbReference type="AlphaFoldDB" id="A0A1C3PE11"/>
<keyword evidence="4" id="KW-1185">Reference proteome</keyword>
<protein>
    <recommendedName>
        <fullName evidence="2">Methyltransferase domain-containing protein</fullName>
    </recommendedName>
</protein>
<dbReference type="PANTHER" id="PTHR43861:SF2">
    <property type="entry name" value="CARBOXY-S-ADENOSYL-L-METHIONINE SYNTHASE"/>
    <property type="match status" value="1"/>
</dbReference>
<evidence type="ECO:0000259" key="2">
    <source>
        <dbReference type="Pfam" id="PF13649"/>
    </source>
</evidence>
<sequence>MAIDVTDSGSSPRHIDVGDDIATHTRWSFAGAASRNFDSHVNKSIPLYLPGHELIGKSIEFFSRPGGTVIDVGCSTGTLLAAIAQKPTSKDLNLIGVDIEADMVRAARRTCAGLDNVTITLGDALTTGYTGTNAVIMYYVLQFCPPHQRRPVLQRICDGLVQGGGLLLFEKVLYPDARLQDIVQQLYLGFKADNGFSADEIYNKSCSLRSVLAQQPSEDTHRLLREVGFTSVATIQKYLSFEGILAIK</sequence>
<dbReference type="InterPro" id="IPR029063">
    <property type="entry name" value="SAM-dependent_MTases_sf"/>
</dbReference>
<gene>
    <name evidence="3" type="ORF">FDG2_5525</name>
</gene>
<proteinExistence type="predicted"/>
<keyword evidence="1" id="KW-0808">Transferase</keyword>
<accession>A0A1C3PE11</accession>
<feature type="domain" description="Methyltransferase" evidence="2">
    <location>
        <begin position="69"/>
        <end position="164"/>
    </location>
</feature>
<dbReference type="EMBL" id="FLUV01002295">
    <property type="protein sequence ID" value="SBW28077.1"/>
    <property type="molecule type" value="Genomic_DNA"/>
</dbReference>
<reference evidence="4" key="1">
    <citation type="submission" date="2016-02" db="EMBL/GenBank/DDBJ databases">
        <authorList>
            <person name="Wibberg D."/>
        </authorList>
    </citation>
    <scope>NUCLEOTIDE SEQUENCE [LARGE SCALE GENOMIC DNA]</scope>
</reference>
<dbReference type="InterPro" id="IPR041698">
    <property type="entry name" value="Methyltransf_25"/>
</dbReference>
<dbReference type="Proteomes" id="UP000199013">
    <property type="component" value="Unassembled WGS sequence"/>
</dbReference>
<dbReference type="GO" id="GO:0016740">
    <property type="term" value="F:transferase activity"/>
    <property type="evidence" value="ECO:0007669"/>
    <property type="project" value="UniProtKB-KW"/>
</dbReference>
<dbReference type="SUPFAM" id="SSF53335">
    <property type="entry name" value="S-adenosyl-L-methionine-dependent methyltransferases"/>
    <property type="match status" value="1"/>
</dbReference>
<dbReference type="CDD" id="cd02440">
    <property type="entry name" value="AdoMet_MTases"/>
    <property type="match status" value="1"/>
</dbReference>
<name>A0A1C3PE11_9ACTN</name>
<organism evidence="3 4">
    <name type="scientific">Candidatus Protofrankia californiensis</name>
    <dbReference type="NCBI Taxonomy" id="1839754"/>
    <lineage>
        <taxon>Bacteria</taxon>
        <taxon>Bacillati</taxon>
        <taxon>Actinomycetota</taxon>
        <taxon>Actinomycetes</taxon>
        <taxon>Frankiales</taxon>
        <taxon>Frankiaceae</taxon>
        <taxon>Protofrankia</taxon>
    </lineage>
</organism>
<evidence type="ECO:0000313" key="3">
    <source>
        <dbReference type="EMBL" id="SBW28077.1"/>
    </source>
</evidence>
<dbReference type="PANTHER" id="PTHR43861">
    <property type="entry name" value="TRANS-ACONITATE 2-METHYLTRANSFERASE-RELATED"/>
    <property type="match status" value="1"/>
</dbReference>
<dbReference type="Pfam" id="PF13649">
    <property type="entry name" value="Methyltransf_25"/>
    <property type="match status" value="1"/>
</dbReference>
<evidence type="ECO:0000313" key="4">
    <source>
        <dbReference type="Proteomes" id="UP000199013"/>
    </source>
</evidence>
<dbReference type="Gene3D" id="3.40.50.150">
    <property type="entry name" value="Vaccinia Virus protein VP39"/>
    <property type="match status" value="1"/>
</dbReference>
<evidence type="ECO:0000256" key="1">
    <source>
        <dbReference type="ARBA" id="ARBA00022679"/>
    </source>
</evidence>